<accession>A0A838BHF4</accession>
<sequence>MEGSSWWQPRSSLADGRKLGIEILDRFEARHWQMLPLAGRNAPRPRITGARIKKKPSKVSLERLVEPPAPLKLLTEVLLVVAKRPLLEWFLCATTAVGAQRKPLVNLNVPDP</sequence>
<name>A0A838BHF4_9HYPH</name>
<keyword evidence="2" id="KW-1185">Reference proteome</keyword>
<dbReference type="AlphaFoldDB" id="A0A838BHF4"/>
<dbReference type="Proteomes" id="UP000558284">
    <property type="component" value="Unassembled WGS sequence"/>
</dbReference>
<evidence type="ECO:0000313" key="1">
    <source>
        <dbReference type="EMBL" id="MBA1144914.1"/>
    </source>
</evidence>
<gene>
    <name evidence="1" type="ORF">H0241_32480</name>
</gene>
<reference evidence="1 2" key="1">
    <citation type="submission" date="2020-07" db="EMBL/GenBank/DDBJ databases">
        <title>Definition of the novel symbiovar canariense within Mesorhizobium novociceri, a new species of genus Mesorhizobium nodulating Cicer canariense in the Caldera de Taburiente National Park (La Palma, Canary Islands).</title>
        <authorList>
            <person name="Leon-Barrios M."/>
            <person name="Perez-Yepez J."/>
            <person name="Flores-Felix J.D."/>
            <person name="Ramirez-Baena M.H."/>
            <person name="Pulido-Suarez L."/>
            <person name="Igual J.M."/>
            <person name="Velazquez E."/>
            <person name="Peix A."/>
        </authorList>
    </citation>
    <scope>NUCLEOTIDE SEQUENCE [LARGE SCALE GENOMIC DNA]</scope>
    <source>
        <strain evidence="1 2">CCANP35</strain>
    </source>
</reference>
<protein>
    <submittedName>
        <fullName evidence="1">Uncharacterized protein</fullName>
    </submittedName>
</protein>
<dbReference type="EMBL" id="JACDTY010000030">
    <property type="protein sequence ID" value="MBA1144914.1"/>
    <property type="molecule type" value="Genomic_DNA"/>
</dbReference>
<proteinExistence type="predicted"/>
<dbReference type="RefSeq" id="WP_181061852.1">
    <property type="nucleotide sequence ID" value="NZ_JACDTY010000030.1"/>
</dbReference>
<comment type="caution">
    <text evidence="1">The sequence shown here is derived from an EMBL/GenBank/DDBJ whole genome shotgun (WGS) entry which is preliminary data.</text>
</comment>
<organism evidence="1 2">
    <name type="scientific">Mesorhizobium neociceri</name>
    <dbReference type="NCBI Taxonomy" id="1307853"/>
    <lineage>
        <taxon>Bacteria</taxon>
        <taxon>Pseudomonadati</taxon>
        <taxon>Pseudomonadota</taxon>
        <taxon>Alphaproteobacteria</taxon>
        <taxon>Hyphomicrobiales</taxon>
        <taxon>Phyllobacteriaceae</taxon>
        <taxon>Mesorhizobium</taxon>
    </lineage>
</organism>
<evidence type="ECO:0000313" key="2">
    <source>
        <dbReference type="Proteomes" id="UP000558284"/>
    </source>
</evidence>